<gene>
    <name evidence="4" type="ORF">S12H4_59167</name>
</gene>
<sequence>DISENHLPAAVAKLQKTFPSAGVLVEEMVQYRGSEIIIGALYDPTFGPAVMVGAGGILTELYKDVSFRLAPCTTKEAHYMLEELTIFPTLQGYRGLSADIDSLAGTIERAAELAVHLIHRGCQLDINPIVWSQERWVALDVKVVLT</sequence>
<keyword evidence="2" id="KW-0547">Nucleotide-binding</keyword>
<feature type="non-terminal residue" evidence="4">
    <location>
        <position position="1"/>
    </location>
</feature>
<evidence type="ECO:0000256" key="2">
    <source>
        <dbReference type="ARBA" id="ARBA00022741"/>
    </source>
</evidence>
<dbReference type="GO" id="GO:0016874">
    <property type="term" value="F:ligase activity"/>
    <property type="evidence" value="ECO:0007669"/>
    <property type="project" value="UniProtKB-KW"/>
</dbReference>
<name>X1V1L7_9ZZZZ</name>
<dbReference type="PANTHER" id="PTHR43334:SF1">
    <property type="entry name" value="3-HYDROXYPROPIONATE--COA LIGASE [ADP-FORMING]"/>
    <property type="match status" value="1"/>
</dbReference>
<evidence type="ECO:0000256" key="3">
    <source>
        <dbReference type="ARBA" id="ARBA00022840"/>
    </source>
</evidence>
<dbReference type="InterPro" id="IPR051538">
    <property type="entry name" value="Acyl-CoA_Synth/Transferase"/>
</dbReference>
<evidence type="ECO:0000256" key="1">
    <source>
        <dbReference type="ARBA" id="ARBA00022598"/>
    </source>
</evidence>
<dbReference type="EMBL" id="BARW01038586">
    <property type="protein sequence ID" value="GAJ23668.1"/>
    <property type="molecule type" value="Genomic_DNA"/>
</dbReference>
<organism evidence="4">
    <name type="scientific">marine sediment metagenome</name>
    <dbReference type="NCBI Taxonomy" id="412755"/>
    <lineage>
        <taxon>unclassified sequences</taxon>
        <taxon>metagenomes</taxon>
        <taxon>ecological metagenomes</taxon>
    </lineage>
</organism>
<dbReference type="Gene3D" id="3.30.470.20">
    <property type="entry name" value="ATP-grasp fold, B domain"/>
    <property type="match status" value="1"/>
</dbReference>
<accession>X1V1L7</accession>
<comment type="caution">
    <text evidence="4">The sequence shown here is derived from an EMBL/GenBank/DDBJ whole genome shotgun (WGS) entry which is preliminary data.</text>
</comment>
<dbReference type="SUPFAM" id="SSF56059">
    <property type="entry name" value="Glutathione synthetase ATP-binding domain-like"/>
    <property type="match status" value="1"/>
</dbReference>
<dbReference type="Pfam" id="PF13549">
    <property type="entry name" value="ATP-grasp_5"/>
    <property type="match status" value="1"/>
</dbReference>
<dbReference type="GO" id="GO:0005524">
    <property type="term" value="F:ATP binding"/>
    <property type="evidence" value="ECO:0007669"/>
    <property type="project" value="UniProtKB-KW"/>
</dbReference>
<keyword evidence="1" id="KW-0436">Ligase</keyword>
<reference evidence="4" key="1">
    <citation type="journal article" date="2014" name="Front. Microbiol.">
        <title>High frequency of phylogenetically diverse reductive dehalogenase-homologous genes in deep subseafloor sedimentary metagenomes.</title>
        <authorList>
            <person name="Kawai M."/>
            <person name="Futagami T."/>
            <person name="Toyoda A."/>
            <person name="Takaki Y."/>
            <person name="Nishi S."/>
            <person name="Hori S."/>
            <person name="Arai W."/>
            <person name="Tsubouchi T."/>
            <person name="Morono Y."/>
            <person name="Uchiyama I."/>
            <person name="Ito T."/>
            <person name="Fujiyama A."/>
            <person name="Inagaki F."/>
            <person name="Takami H."/>
        </authorList>
    </citation>
    <scope>NUCLEOTIDE SEQUENCE</scope>
    <source>
        <strain evidence="4">Expedition CK06-06</strain>
    </source>
</reference>
<evidence type="ECO:0000313" key="4">
    <source>
        <dbReference type="EMBL" id="GAJ23668.1"/>
    </source>
</evidence>
<evidence type="ECO:0008006" key="5">
    <source>
        <dbReference type="Google" id="ProtNLM"/>
    </source>
</evidence>
<proteinExistence type="predicted"/>
<protein>
    <recommendedName>
        <fullName evidence="5">CoA-binding protein</fullName>
    </recommendedName>
</protein>
<keyword evidence="3" id="KW-0067">ATP-binding</keyword>
<dbReference type="PANTHER" id="PTHR43334">
    <property type="entry name" value="ACETATE--COA LIGASE [ADP-FORMING]"/>
    <property type="match status" value="1"/>
</dbReference>
<dbReference type="AlphaFoldDB" id="X1V1L7"/>